<dbReference type="OrthoDB" id="10265867at2759"/>
<protein>
    <submittedName>
        <fullName evidence="3">CYFIP1</fullName>
    </submittedName>
</protein>
<reference evidence="1 2" key="2">
    <citation type="submission" date="2018-11" db="EMBL/GenBank/DDBJ databases">
        <authorList>
            <consortium name="Pathogen Informatics"/>
        </authorList>
    </citation>
    <scope>NUCLEOTIDE SEQUENCE [LARGE SCALE GENOMIC DNA]</scope>
</reference>
<name>A0A183IBR4_9BILA</name>
<dbReference type="Proteomes" id="UP000270296">
    <property type="component" value="Unassembled WGS sequence"/>
</dbReference>
<dbReference type="AlphaFoldDB" id="A0A183IBR4"/>
<reference evidence="3" key="1">
    <citation type="submission" date="2016-06" db="UniProtKB">
        <authorList>
            <consortium name="WormBaseParasite"/>
        </authorList>
    </citation>
    <scope>IDENTIFICATION</scope>
</reference>
<dbReference type="WBParaSite" id="SBAD_0000109001-mRNA-1">
    <property type="protein sequence ID" value="SBAD_0000109001-mRNA-1"/>
    <property type="gene ID" value="SBAD_0000109001"/>
</dbReference>
<dbReference type="PANTHER" id="PTHR12195">
    <property type="entry name" value="CYTOPLASMIC FMR1-INTERACTING PROTEIN-RELATED"/>
    <property type="match status" value="1"/>
</dbReference>
<dbReference type="GO" id="GO:0030833">
    <property type="term" value="P:regulation of actin filament polymerization"/>
    <property type="evidence" value="ECO:0007669"/>
    <property type="project" value="InterPro"/>
</dbReference>
<proteinExistence type="predicted"/>
<accession>A0A183IBR4</accession>
<keyword evidence="2" id="KW-1185">Reference proteome</keyword>
<dbReference type="InterPro" id="IPR008081">
    <property type="entry name" value="Cytoplasmic_FMR1-int"/>
</dbReference>
<organism evidence="3">
    <name type="scientific">Soboliphyme baturini</name>
    <dbReference type="NCBI Taxonomy" id="241478"/>
    <lineage>
        <taxon>Eukaryota</taxon>
        <taxon>Metazoa</taxon>
        <taxon>Ecdysozoa</taxon>
        <taxon>Nematoda</taxon>
        <taxon>Enoplea</taxon>
        <taxon>Dorylaimia</taxon>
        <taxon>Dioctophymatida</taxon>
        <taxon>Dioctophymatoidea</taxon>
        <taxon>Soboliphymatidae</taxon>
        <taxon>Soboliphyme</taxon>
    </lineage>
</organism>
<dbReference type="GO" id="GO:0031267">
    <property type="term" value="F:small GTPase binding"/>
    <property type="evidence" value="ECO:0007669"/>
    <property type="project" value="InterPro"/>
</dbReference>
<evidence type="ECO:0000313" key="2">
    <source>
        <dbReference type="Proteomes" id="UP000270296"/>
    </source>
</evidence>
<evidence type="ECO:0000313" key="1">
    <source>
        <dbReference type="EMBL" id="VDO93051.1"/>
    </source>
</evidence>
<evidence type="ECO:0000313" key="3">
    <source>
        <dbReference type="WBParaSite" id="SBAD_0000109001-mRNA-1"/>
    </source>
</evidence>
<gene>
    <name evidence="1" type="ORF">SBAD_LOCUS1058</name>
</gene>
<sequence length="101" mass="11297">MSSEAVSFHDAIENVEVLDQIPLPDSQPCIEAQPILLQYSAGLDTNFEDKNAFITGISKYIEEASRHAELNELLIEGEKHAVHLYTWRCCSRAVPMVSFAC</sequence>
<dbReference type="EMBL" id="UZAM01006695">
    <property type="protein sequence ID" value="VDO93051.1"/>
    <property type="molecule type" value="Genomic_DNA"/>
</dbReference>